<keyword evidence="1" id="KW-0732">Signal</keyword>
<feature type="domain" description="PrcB C-terminal" evidence="2">
    <location>
        <begin position="89"/>
        <end position="144"/>
    </location>
</feature>
<feature type="signal peptide" evidence="1">
    <location>
        <begin position="1"/>
        <end position="25"/>
    </location>
</feature>
<dbReference type="GO" id="GO:0008233">
    <property type="term" value="F:peptidase activity"/>
    <property type="evidence" value="ECO:0007669"/>
    <property type="project" value="UniProtKB-KW"/>
</dbReference>
<protein>
    <submittedName>
        <fullName evidence="3">Protease complex subunit PrcB family protein</fullName>
    </submittedName>
</protein>
<dbReference type="Pfam" id="PF14343">
    <property type="entry name" value="PrcB_C"/>
    <property type="match status" value="1"/>
</dbReference>
<dbReference type="GO" id="GO:0006508">
    <property type="term" value="P:proteolysis"/>
    <property type="evidence" value="ECO:0007669"/>
    <property type="project" value="UniProtKB-KW"/>
</dbReference>
<keyword evidence="3" id="KW-0645">Protease</keyword>
<evidence type="ECO:0000313" key="4">
    <source>
        <dbReference type="Proteomes" id="UP000323161"/>
    </source>
</evidence>
<comment type="caution">
    <text evidence="3">The sequence shown here is derived from an EMBL/GenBank/DDBJ whole genome shotgun (WGS) entry which is preliminary data.</text>
</comment>
<accession>A0A5B0VNL6</accession>
<evidence type="ECO:0000313" key="3">
    <source>
        <dbReference type="EMBL" id="KAA1176282.1"/>
    </source>
</evidence>
<gene>
    <name evidence="3" type="ORF">FWJ25_03880</name>
</gene>
<organism evidence="3 4">
    <name type="scientific">Marinobacter salinexigens</name>
    <dbReference type="NCBI Taxonomy" id="2919747"/>
    <lineage>
        <taxon>Bacteria</taxon>
        <taxon>Pseudomonadati</taxon>
        <taxon>Pseudomonadota</taxon>
        <taxon>Gammaproteobacteria</taxon>
        <taxon>Pseudomonadales</taxon>
        <taxon>Marinobacteraceae</taxon>
        <taxon>Marinobacter</taxon>
    </lineage>
</organism>
<keyword evidence="4" id="KW-1185">Reference proteome</keyword>
<evidence type="ECO:0000256" key="1">
    <source>
        <dbReference type="SAM" id="SignalP"/>
    </source>
</evidence>
<reference evidence="3 4" key="1">
    <citation type="submission" date="2019-08" db="EMBL/GenBank/DDBJ databases">
        <title>Marinobacter ZYF650 sp. nov., a marine bacterium isolated from seawater of the Mariana trench.</title>
        <authorList>
            <person name="Ahmad W."/>
        </authorList>
    </citation>
    <scope>NUCLEOTIDE SEQUENCE [LARGE SCALE GENOMIC DNA]</scope>
    <source>
        <strain evidence="3 4">ZYF650</strain>
    </source>
</reference>
<dbReference type="AlphaFoldDB" id="A0A5B0VNL6"/>
<proteinExistence type="predicted"/>
<name>A0A5B0VNL6_9GAMM</name>
<feature type="chain" id="PRO_5022775570" evidence="1">
    <location>
        <begin position="26"/>
        <end position="161"/>
    </location>
</feature>
<dbReference type="RefSeq" id="WP_149598909.1">
    <property type="nucleotide sequence ID" value="NZ_VTUU01000001.1"/>
</dbReference>
<evidence type="ECO:0000259" key="2">
    <source>
        <dbReference type="Pfam" id="PF14343"/>
    </source>
</evidence>
<dbReference type="Proteomes" id="UP000323161">
    <property type="component" value="Unassembled WGS sequence"/>
</dbReference>
<dbReference type="PROSITE" id="PS51257">
    <property type="entry name" value="PROKAR_LIPOPROTEIN"/>
    <property type="match status" value="1"/>
</dbReference>
<dbReference type="InterPro" id="IPR025748">
    <property type="entry name" value="PrcB_C_dom"/>
</dbReference>
<keyword evidence="3" id="KW-0378">Hydrolase</keyword>
<sequence>MTKPFSLNTLTVLLAGVFASGCAVSQIETETASGAPLARQIAQSAHCGLSAPGHLTVTREEDLDKLEGLPGRNLSLAPLRAIDFAEEKVVLVAAGQKPTGGYSVTLMGSEIENEELRLTVSTKSPGPGDMVVQVLTTPCAAIAVTASGWDDIRVIQAENNR</sequence>
<dbReference type="EMBL" id="VTUU01000001">
    <property type="protein sequence ID" value="KAA1176282.1"/>
    <property type="molecule type" value="Genomic_DNA"/>
</dbReference>